<keyword evidence="4" id="KW-0812">Transmembrane</keyword>
<evidence type="ECO:0000256" key="5">
    <source>
        <dbReference type="SAM" id="SignalP"/>
    </source>
</evidence>
<dbReference type="PANTHER" id="PTHR46093">
    <property type="entry name" value="ACYL-COA-BINDING DOMAIN-CONTAINING PROTEIN 5"/>
    <property type="match status" value="1"/>
</dbReference>
<feature type="compositionally biased region" description="Basic and acidic residues" evidence="3">
    <location>
        <begin position="644"/>
        <end position="663"/>
    </location>
</feature>
<protein>
    <recommendedName>
        <fullName evidence="8">Galactose oxidase</fullName>
    </recommendedName>
</protein>
<proteinExistence type="predicted"/>
<feature type="chain" id="PRO_5040458118" description="Galactose oxidase" evidence="5">
    <location>
        <begin position="29"/>
        <end position="663"/>
    </location>
</feature>
<evidence type="ECO:0000256" key="4">
    <source>
        <dbReference type="SAM" id="Phobius"/>
    </source>
</evidence>
<organism evidence="6 7">
    <name type="scientific">Actinomortierella ambigua</name>
    <dbReference type="NCBI Taxonomy" id="1343610"/>
    <lineage>
        <taxon>Eukaryota</taxon>
        <taxon>Fungi</taxon>
        <taxon>Fungi incertae sedis</taxon>
        <taxon>Mucoromycota</taxon>
        <taxon>Mortierellomycotina</taxon>
        <taxon>Mortierellomycetes</taxon>
        <taxon>Mortierellales</taxon>
        <taxon>Mortierellaceae</taxon>
        <taxon>Actinomortierella</taxon>
    </lineage>
</organism>
<evidence type="ECO:0000313" key="7">
    <source>
        <dbReference type="Proteomes" id="UP000807716"/>
    </source>
</evidence>
<dbReference type="PANTHER" id="PTHR46093:SF18">
    <property type="entry name" value="FIBRONECTIN TYPE-III DOMAIN-CONTAINING PROTEIN"/>
    <property type="match status" value="1"/>
</dbReference>
<dbReference type="Pfam" id="PF24681">
    <property type="entry name" value="Kelch_KLHDC2_KLHL20_DRC7"/>
    <property type="match status" value="1"/>
</dbReference>
<evidence type="ECO:0008006" key="8">
    <source>
        <dbReference type="Google" id="ProtNLM"/>
    </source>
</evidence>
<feature type="compositionally biased region" description="Polar residues" evidence="3">
    <location>
        <begin position="605"/>
        <end position="617"/>
    </location>
</feature>
<dbReference type="Proteomes" id="UP000807716">
    <property type="component" value="Unassembled WGS sequence"/>
</dbReference>
<keyword evidence="1" id="KW-0880">Kelch repeat</keyword>
<evidence type="ECO:0000313" key="6">
    <source>
        <dbReference type="EMBL" id="KAG0257191.1"/>
    </source>
</evidence>
<accession>A0A9P6Q2Q0</accession>
<sequence length="663" mass="73394">MWPFRSQAGLRLLSTLAFLSSIVPWCDAQPSSGPRRTSRAISILGDHLYLHGGSTVEKANQEPDCSPDLFRLFLGRTNTWNITDSSIGGWELVDPPYDPKNLLGRPPAAGLGLTALPWQGFNPNETTSPQTTKAAPKTFDDDDDVLAEGHFPFLVEFGRLGCVDVDGGDSGKPGNNGLAIGFNVYDRQKNIWKTVDFEVSDPATNTSLSHTEWITGNWQAPVVLLDSVNMTWHIILQSSTPLRQVIITRSIADAGEDDQEREEEAFSWWDGPGRKTILRQTVEFLSRGWTLTSNLNHTAPFVGRGTATYVNGMIVVISGQGNAFTPGDSDPLSGGLRACDHAFVFSLDTKQWRRVELSVQGGGAQPATRENAAFITVGKTIVMYGGIMPFETVLKDLWTLDTETWTWTRGPDAPSPRAGHSLIPYHEYLLAVSGFDVGPNLPLTGALPILAYNTHLSSWTDTLRATVHPSELVSGVTKIMIFILSAVIACTVCGIVFSVSWLRRWNLRNYMKVDGEAYGMDGFSHHRSGQFQQDREQDLRVRKKLAQLEEMTGLSAIDEETEGETEDDDDYGDDEIEYEDARGRWRRGSSSSSISNNGGVGQRLLHNNTQRNPISVTRSDRSVSFAEVVEVREPETFDSDGSDGEEHHSTPREEQVLFMRHEE</sequence>
<evidence type="ECO:0000256" key="3">
    <source>
        <dbReference type="SAM" id="MobiDB-lite"/>
    </source>
</evidence>
<evidence type="ECO:0000256" key="2">
    <source>
        <dbReference type="ARBA" id="ARBA00022737"/>
    </source>
</evidence>
<keyword evidence="5" id="KW-0732">Signal</keyword>
<evidence type="ECO:0000256" key="1">
    <source>
        <dbReference type="ARBA" id="ARBA00022441"/>
    </source>
</evidence>
<dbReference type="Gene3D" id="2.120.10.80">
    <property type="entry name" value="Kelch-type beta propeller"/>
    <property type="match status" value="1"/>
</dbReference>
<feature type="compositionally biased region" description="Acidic residues" evidence="3">
    <location>
        <begin position="557"/>
        <end position="578"/>
    </location>
</feature>
<keyword evidence="2" id="KW-0677">Repeat</keyword>
<keyword evidence="7" id="KW-1185">Reference proteome</keyword>
<dbReference type="InterPro" id="IPR015915">
    <property type="entry name" value="Kelch-typ_b-propeller"/>
</dbReference>
<feature type="region of interest" description="Disordered" evidence="3">
    <location>
        <begin position="552"/>
        <end position="663"/>
    </location>
</feature>
<name>A0A9P6Q2Q0_9FUNG</name>
<feature type="transmembrane region" description="Helical" evidence="4">
    <location>
        <begin position="479"/>
        <end position="502"/>
    </location>
</feature>
<keyword evidence="4" id="KW-1133">Transmembrane helix</keyword>
<gene>
    <name evidence="6" type="ORF">DFQ27_005270</name>
</gene>
<feature type="compositionally biased region" description="Low complexity" evidence="3">
    <location>
        <begin position="588"/>
        <end position="597"/>
    </location>
</feature>
<reference evidence="6" key="1">
    <citation type="journal article" date="2020" name="Fungal Divers.">
        <title>Resolving the Mortierellaceae phylogeny through synthesis of multi-gene phylogenetics and phylogenomics.</title>
        <authorList>
            <person name="Vandepol N."/>
            <person name="Liber J."/>
            <person name="Desiro A."/>
            <person name="Na H."/>
            <person name="Kennedy M."/>
            <person name="Barry K."/>
            <person name="Grigoriev I.V."/>
            <person name="Miller A.N."/>
            <person name="O'Donnell K."/>
            <person name="Stajich J.E."/>
            <person name="Bonito G."/>
        </authorList>
    </citation>
    <scope>NUCLEOTIDE SEQUENCE</scope>
    <source>
        <strain evidence="6">BC1065</strain>
    </source>
</reference>
<dbReference type="OrthoDB" id="205198at2759"/>
<feature type="signal peptide" evidence="5">
    <location>
        <begin position="1"/>
        <end position="28"/>
    </location>
</feature>
<dbReference type="EMBL" id="JAAAJB010000372">
    <property type="protein sequence ID" value="KAG0257191.1"/>
    <property type="molecule type" value="Genomic_DNA"/>
</dbReference>
<comment type="caution">
    <text evidence="6">The sequence shown here is derived from an EMBL/GenBank/DDBJ whole genome shotgun (WGS) entry which is preliminary data.</text>
</comment>
<dbReference type="SUPFAM" id="SSF117281">
    <property type="entry name" value="Kelch motif"/>
    <property type="match status" value="1"/>
</dbReference>
<dbReference type="AlphaFoldDB" id="A0A9P6Q2Q0"/>
<keyword evidence="4" id="KW-0472">Membrane</keyword>